<keyword evidence="1" id="KW-1133">Transmembrane helix</keyword>
<keyword evidence="1" id="KW-0812">Transmembrane</keyword>
<accession>A0ABT6YMD1</accession>
<evidence type="ECO:0000256" key="1">
    <source>
        <dbReference type="SAM" id="Phobius"/>
    </source>
</evidence>
<comment type="caution">
    <text evidence="2">The sequence shown here is derived from an EMBL/GenBank/DDBJ whole genome shotgun (WGS) entry which is preliminary data.</text>
</comment>
<feature type="non-terminal residue" evidence="2">
    <location>
        <position position="66"/>
    </location>
</feature>
<dbReference type="EMBL" id="JASHID010000006">
    <property type="protein sequence ID" value="MDI9864612.1"/>
    <property type="molecule type" value="Genomic_DNA"/>
</dbReference>
<reference evidence="2 3" key="1">
    <citation type="submission" date="2023-05" db="EMBL/GenBank/DDBJ databases">
        <title>Novel species of genus Flectobacillus isolated from stream in China.</title>
        <authorList>
            <person name="Lu H."/>
        </authorList>
    </citation>
    <scope>NUCLEOTIDE SEQUENCE [LARGE SCALE GENOMIC DNA]</scope>
    <source>
        <strain evidence="2 3">DC10W</strain>
    </source>
</reference>
<feature type="transmembrane region" description="Helical" evidence="1">
    <location>
        <begin position="6"/>
        <end position="23"/>
    </location>
</feature>
<feature type="transmembrane region" description="Helical" evidence="1">
    <location>
        <begin position="35"/>
        <end position="55"/>
    </location>
</feature>
<keyword evidence="3" id="KW-1185">Reference proteome</keyword>
<protein>
    <submittedName>
        <fullName evidence="2">Uncharacterized protein</fullName>
    </submittedName>
</protein>
<sequence length="66" mass="7554">MLQYFVGILPSMLILEYVFSVLNGTESCKTKKATLLEWLIYFIIFWSFFTFPHLIAVSSTVLGLTA</sequence>
<evidence type="ECO:0000313" key="3">
    <source>
        <dbReference type="Proteomes" id="UP001236569"/>
    </source>
</evidence>
<evidence type="ECO:0000313" key="2">
    <source>
        <dbReference type="EMBL" id="MDI9864612.1"/>
    </source>
</evidence>
<organism evidence="2 3">
    <name type="scientific">Flectobacillus longus</name>
    <dbReference type="NCBI Taxonomy" id="2984207"/>
    <lineage>
        <taxon>Bacteria</taxon>
        <taxon>Pseudomonadati</taxon>
        <taxon>Bacteroidota</taxon>
        <taxon>Cytophagia</taxon>
        <taxon>Cytophagales</taxon>
        <taxon>Flectobacillaceae</taxon>
        <taxon>Flectobacillus</taxon>
    </lineage>
</organism>
<name>A0ABT6YMD1_9BACT</name>
<gene>
    <name evidence="2" type="ORF">QM480_09785</name>
</gene>
<dbReference type="Proteomes" id="UP001236569">
    <property type="component" value="Unassembled WGS sequence"/>
</dbReference>
<proteinExistence type="predicted"/>
<dbReference type="RefSeq" id="WP_283369784.1">
    <property type="nucleotide sequence ID" value="NZ_JASHID010000006.1"/>
</dbReference>
<keyword evidence="1" id="KW-0472">Membrane</keyword>